<feature type="region of interest" description="Disordered" evidence="1">
    <location>
        <begin position="200"/>
        <end position="229"/>
    </location>
</feature>
<evidence type="ECO:0000313" key="2">
    <source>
        <dbReference type="EMBL" id="KAK6131576.1"/>
    </source>
</evidence>
<accession>A0ABR0VBQ8</accession>
<reference evidence="2 3" key="1">
    <citation type="journal article" date="2021" name="Comput. Struct. Biotechnol. J.">
        <title>De novo genome assembly of the potent medicinal plant Rehmannia glutinosa using nanopore technology.</title>
        <authorList>
            <person name="Ma L."/>
            <person name="Dong C."/>
            <person name="Song C."/>
            <person name="Wang X."/>
            <person name="Zheng X."/>
            <person name="Niu Y."/>
            <person name="Chen S."/>
            <person name="Feng W."/>
        </authorList>
    </citation>
    <scope>NUCLEOTIDE SEQUENCE [LARGE SCALE GENOMIC DNA]</scope>
    <source>
        <strain evidence="2">DH-2019</strain>
    </source>
</reference>
<evidence type="ECO:0000256" key="1">
    <source>
        <dbReference type="SAM" id="MobiDB-lite"/>
    </source>
</evidence>
<organism evidence="2 3">
    <name type="scientific">Rehmannia glutinosa</name>
    <name type="common">Chinese foxglove</name>
    <dbReference type="NCBI Taxonomy" id="99300"/>
    <lineage>
        <taxon>Eukaryota</taxon>
        <taxon>Viridiplantae</taxon>
        <taxon>Streptophyta</taxon>
        <taxon>Embryophyta</taxon>
        <taxon>Tracheophyta</taxon>
        <taxon>Spermatophyta</taxon>
        <taxon>Magnoliopsida</taxon>
        <taxon>eudicotyledons</taxon>
        <taxon>Gunneridae</taxon>
        <taxon>Pentapetalae</taxon>
        <taxon>asterids</taxon>
        <taxon>lamiids</taxon>
        <taxon>Lamiales</taxon>
        <taxon>Orobanchaceae</taxon>
        <taxon>Rehmannieae</taxon>
        <taxon>Rehmannia</taxon>
    </lineage>
</organism>
<feature type="region of interest" description="Disordered" evidence="1">
    <location>
        <begin position="1"/>
        <end position="29"/>
    </location>
</feature>
<sequence length="403" mass="44110">MGLTKKSQHQLSAVAKGPNTKKGVENLPRKSREPVNHWAILDEIEAPMWADLTLECDSNYDNKFHQCSARHLISTSSHSGKHCMKPSSSKPPSLVSKSRGEDYLNAGSEKENKNNVLDGKVYEPLDYMSDAVDESTLAGTTASVFSKLVSNFSSKNSFAKSVVIGGDSNSTSRSFGYSSGLLSNLRDSIRKSYVTRQASRVEIKGSRQSGRRISSSSKSSVGSSLHPGCGGMSSMVTENMDKTPDSRSILTMCQLPTDQVNRANLRKAPAARARNMSCKSDLRIKKVASETMDHKKRTEGCVTRGVNKRVPLTTAKYSTRARGINPSGRTVDGGKENQSGKMALTIKSSMRIKEAERHLNDQKVVKKKVHQTSDRTKLVGQRFAMSLAGDQEVINSFPVPFEN</sequence>
<name>A0ABR0VBQ8_REHGL</name>
<proteinExistence type="predicted"/>
<gene>
    <name evidence="2" type="ORF">DH2020_034687</name>
</gene>
<feature type="region of interest" description="Disordered" evidence="1">
    <location>
        <begin position="75"/>
        <end position="110"/>
    </location>
</feature>
<protein>
    <submittedName>
        <fullName evidence="2">Uncharacterized protein</fullName>
    </submittedName>
</protein>
<dbReference type="Proteomes" id="UP001318860">
    <property type="component" value="Unassembled WGS sequence"/>
</dbReference>
<keyword evidence="3" id="KW-1185">Reference proteome</keyword>
<feature type="compositionally biased region" description="Basic and acidic residues" evidence="1">
    <location>
        <begin position="98"/>
        <end position="110"/>
    </location>
</feature>
<comment type="caution">
    <text evidence="2">The sequence shown here is derived from an EMBL/GenBank/DDBJ whole genome shotgun (WGS) entry which is preliminary data.</text>
</comment>
<feature type="compositionally biased region" description="Low complexity" evidence="1">
    <location>
        <begin position="206"/>
        <end position="224"/>
    </location>
</feature>
<dbReference type="EMBL" id="JABTTQ020001349">
    <property type="protein sequence ID" value="KAK6131576.1"/>
    <property type="molecule type" value="Genomic_DNA"/>
</dbReference>
<evidence type="ECO:0000313" key="3">
    <source>
        <dbReference type="Proteomes" id="UP001318860"/>
    </source>
</evidence>
<feature type="compositionally biased region" description="Low complexity" evidence="1">
    <location>
        <begin position="85"/>
        <end position="97"/>
    </location>
</feature>